<dbReference type="AlphaFoldDB" id="A0A4Y2SH52"/>
<gene>
    <name evidence="1" type="ORF">AVEN_253270_1</name>
</gene>
<protein>
    <submittedName>
        <fullName evidence="1">Uncharacterized protein</fullName>
    </submittedName>
</protein>
<keyword evidence="2" id="KW-1185">Reference proteome</keyword>
<organism evidence="1 2">
    <name type="scientific">Araneus ventricosus</name>
    <name type="common">Orbweaver spider</name>
    <name type="synonym">Epeira ventricosa</name>
    <dbReference type="NCBI Taxonomy" id="182803"/>
    <lineage>
        <taxon>Eukaryota</taxon>
        <taxon>Metazoa</taxon>
        <taxon>Ecdysozoa</taxon>
        <taxon>Arthropoda</taxon>
        <taxon>Chelicerata</taxon>
        <taxon>Arachnida</taxon>
        <taxon>Araneae</taxon>
        <taxon>Araneomorphae</taxon>
        <taxon>Entelegynae</taxon>
        <taxon>Araneoidea</taxon>
        <taxon>Araneidae</taxon>
        <taxon>Araneus</taxon>
    </lineage>
</organism>
<reference evidence="1 2" key="1">
    <citation type="journal article" date="2019" name="Sci. Rep.">
        <title>Orb-weaving spider Araneus ventricosus genome elucidates the spidroin gene catalogue.</title>
        <authorList>
            <person name="Kono N."/>
            <person name="Nakamura H."/>
            <person name="Ohtoshi R."/>
            <person name="Moran D.A.P."/>
            <person name="Shinohara A."/>
            <person name="Yoshida Y."/>
            <person name="Fujiwara M."/>
            <person name="Mori M."/>
            <person name="Tomita M."/>
            <person name="Arakawa K."/>
        </authorList>
    </citation>
    <scope>NUCLEOTIDE SEQUENCE [LARGE SCALE GENOMIC DNA]</scope>
</reference>
<comment type="caution">
    <text evidence="1">The sequence shown here is derived from an EMBL/GenBank/DDBJ whole genome shotgun (WGS) entry which is preliminary data.</text>
</comment>
<sequence length="105" mass="12160">MPFIWFYHDTITPAPSGVRGIWEEGEYSTTTPRDAIYVWFHIHDHRPLLRDGVSVFGKAVKIKRATCRHANLCMVSFTIRQAPQAPVEWSDEYFGKSLNIRRALP</sequence>
<name>A0A4Y2SH52_ARAVE</name>
<evidence type="ECO:0000313" key="2">
    <source>
        <dbReference type="Proteomes" id="UP000499080"/>
    </source>
</evidence>
<evidence type="ECO:0000313" key="1">
    <source>
        <dbReference type="EMBL" id="GBN87447.1"/>
    </source>
</evidence>
<proteinExistence type="predicted"/>
<dbReference type="EMBL" id="BGPR01021806">
    <property type="protein sequence ID" value="GBN87447.1"/>
    <property type="molecule type" value="Genomic_DNA"/>
</dbReference>
<accession>A0A4Y2SH52</accession>
<dbReference type="Proteomes" id="UP000499080">
    <property type="component" value="Unassembled WGS sequence"/>
</dbReference>